<keyword evidence="1" id="KW-0732">Signal</keyword>
<dbReference type="EMBL" id="RJJR01000001">
    <property type="protein sequence ID" value="RNI39852.1"/>
    <property type="molecule type" value="Genomic_DNA"/>
</dbReference>
<name>A0A3M9NPX1_9BACT</name>
<gene>
    <name evidence="2" type="primary">traN</name>
    <name evidence="2" type="ORF">EFY79_00690</name>
</gene>
<dbReference type="InterPro" id="IPR022298">
    <property type="entry name" value="Conjug_transposon_TraN"/>
</dbReference>
<evidence type="ECO:0000256" key="1">
    <source>
        <dbReference type="SAM" id="SignalP"/>
    </source>
</evidence>
<dbReference type="AlphaFoldDB" id="A0A3M9NPX1"/>
<sequence length="284" mass="32324">MLFHMKKIILLITAPVLICSANAYSQNFESIPSIQLMVTTNKTSNLIFPFPIKSVDIGSVDLLAQKANGIENVLQVKASKENFDETNLSVITSDGKFYSFLVDYSTNPSLLNLKFKDTLNNPISFSSSDYMDLKSNDKKIELDARKILEQNRFLFGVKDKSHGMRLVLSCIYIDNDVLYFKFDLGNKTNINYDFESLNFYIKDRNQSKRTAVQEIQQTPLFIYNDPGFVNGKTNLSIVVALQKFTIPDKKMLVVQLMEKNGGRNLSLKINNREMVKAKTISTEH</sequence>
<organism evidence="2 3">
    <name type="scientific">Hanamia caeni</name>
    <dbReference type="NCBI Taxonomy" id="2294116"/>
    <lineage>
        <taxon>Bacteria</taxon>
        <taxon>Pseudomonadati</taxon>
        <taxon>Bacteroidota</taxon>
        <taxon>Chitinophagia</taxon>
        <taxon>Chitinophagales</taxon>
        <taxon>Chitinophagaceae</taxon>
        <taxon>Hanamia</taxon>
    </lineage>
</organism>
<evidence type="ECO:0000313" key="3">
    <source>
        <dbReference type="Proteomes" id="UP000267223"/>
    </source>
</evidence>
<dbReference type="Pfam" id="PF13595">
    <property type="entry name" value="DUF4138"/>
    <property type="match status" value="1"/>
</dbReference>
<reference evidence="2 3" key="1">
    <citation type="submission" date="2018-11" db="EMBL/GenBank/DDBJ databases">
        <title>Draft genome sequence of Ferruginibacter sp. BO-59.</title>
        <authorList>
            <person name="Im W.T."/>
        </authorList>
    </citation>
    <scope>NUCLEOTIDE SEQUENCE [LARGE SCALE GENOMIC DNA]</scope>
    <source>
        <strain evidence="2 3">BO-59</strain>
    </source>
</reference>
<feature type="chain" id="PRO_5018263522" evidence="1">
    <location>
        <begin position="26"/>
        <end position="284"/>
    </location>
</feature>
<protein>
    <submittedName>
        <fullName evidence="2">Conjugative transposon protein TraN</fullName>
    </submittedName>
</protein>
<comment type="caution">
    <text evidence="2">The sequence shown here is derived from an EMBL/GenBank/DDBJ whole genome shotgun (WGS) entry which is preliminary data.</text>
</comment>
<dbReference type="Proteomes" id="UP000267223">
    <property type="component" value="Unassembled WGS sequence"/>
</dbReference>
<proteinExistence type="predicted"/>
<dbReference type="NCBIfam" id="TIGR03780">
    <property type="entry name" value="Bac_Flav_CT_N"/>
    <property type="match status" value="1"/>
</dbReference>
<evidence type="ECO:0000313" key="2">
    <source>
        <dbReference type="EMBL" id="RNI39852.1"/>
    </source>
</evidence>
<feature type="signal peptide" evidence="1">
    <location>
        <begin position="1"/>
        <end position="25"/>
    </location>
</feature>
<accession>A0A3M9NPX1</accession>
<keyword evidence="3" id="KW-1185">Reference proteome</keyword>